<comment type="caution">
    <text evidence="1">The sequence shown here is derived from an EMBL/GenBank/DDBJ whole genome shotgun (WGS) entry which is preliminary data.</text>
</comment>
<sequence length="42" mass="4902">MHQDATRQQRQTGEHLRLWGRFMHNQAEIVPFLLQKNAVSAG</sequence>
<evidence type="ECO:0000313" key="2">
    <source>
        <dbReference type="Proteomes" id="UP000005723"/>
    </source>
</evidence>
<evidence type="ECO:0000313" key="1">
    <source>
        <dbReference type="EMBL" id="EFE94684.1"/>
    </source>
</evidence>
<name>D4E5V5_SEROD</name>
<proteinExistence type="predicted"/>
<gene>
    <name evidence="1" type="ORF">HMPREF0758_3555</name>
</gene>
<dbReference type="EMBL" id="ADBY01000051">
    <property type="protein sequence ID" value="EFE94684.1"/>
    <property type="molecule type" value="Genomic_DNA"/>
</dbReference>
<accession>D4E5V5</accession>
<reference evidence="1 2" key="1">
    <citation type="submission" date="2010-01" db="EMBL/GenBank/DDBJ databases">
        <authorList>
            <person name="Muzny D."/>
            <person name="Qin X."/>
            <person name="Deng J."/>
            <person name="Jiang H."/>
            <person name="Liu Y."/>
            <person name="Qu J."/>
            <person name="Song X.-Z."/>
            <person name="Zhang L."/>
            <person name="Thornton R."/>
            <person name="Coyle M."/>
            <person name="Francisco L."/>
            <person name="Jackson L."/>
            <person name="Javaid M."/>
            <person name="Korchina V."/>
            <person name="Kovar C."/>
            <person name="Mata R."/>
            <person name="Mathew T."/>
            <person name="Ngo R."/>
            <person name="Nguyen L."/>
            <person name="Nguyen N."/>
            <person name="Okwuonu G."/>
            <person name="Ongeri F."/>
            <person name="Pham C."/>
            <person name="Simmons D."/>
            <person name="Wilczek-Boney K."/>
            <person name="Hale W."/>
            <person name="Jakkamsetti A."/>
            <person name="Pham P."/>
            <person name="Ruth R."/>
            <person name="San Lucas F."/>
            <person name="Warren J."/>
            <person name="Zhang J."/>
            <person name="Zhao Z."/>
            <person name="Zhou C."/>
            <person name="Zhu D."/>
            <person name="Lee S."/>
            <person name="Bess C."/>
            <person name="Blankenburg K."/>
            <person name="Forbes L."/>
            <person name="Fu Q."/>
            <person name="Gubbala S."/>
            <person name="Hirani K."/>
            <person name="Jayaseelan J.C."/>
            <person name="Lara F."/>
            <person name="Munidasa M."/>
            <person name="Palculict T."/>
            <person name="Patil S."/>
            <person name="Pu L.-L."/>
            <person name="Saada N."/>
            <person name="Tang L."/>
            <person name="Weissenberger G."/>
            <person name="Zhu Y."/>
            <person name="Hemphill L."/>
            <person name="Shang Y."/>
            <person name="Youmans B."/>
            <person name="Ayvaz T."/>
            <person name="Ross M."/>
            <person name="Santibanez J."/>
            <person name="Aqrawi P."/>
            <person name="Gross S."/>
            <person name="Joshi V."/>
            <person name="Fowler G."/>
            <person name="Nazareth L."/>
            <person name="Reid J."/>
            <person name="Worley K."/>
            <person name="Petrosino J."/>
            <person name="Highlander S."/>
            <person name="Gibbs R."/>
        </authorList>
    </citation>
    <scope>NUCLEOTIDE SEQUENCE [LARGE SCALE GENOMIC DNA]</scope>
    <source>
        <strain evidence="1 2">DSM 4582</strain>
    </source>
</reference>
<dbReference type="AlphaFoldDB" id="D4E5V5"/>
<protein>
    <submittedName>
        <fullName evidence="1">Uncharacterized protein</fullName>
    </submittedName>
</protein>
<keyword evidence="2" id="KW-1185">Reference proteome</keyword>
<organism evidence="1 2">
    <name type="scientific">Serratia odorifera DSM 4582</name>
    <dbReference type="NCBI Taxonomy" id="667129"/>
    <lineage>
        <taxon>Bacteria</taxon>
        <taxon>Pseudomonadati</taxon>
        <taxon>Pseudomonadota</taxon>
        <taxon>Gammaproteobacteria</taxon>
        <taxon>Enterobacterales</taxon>
        <taxon>Yersiniaceae</taxon>
        <taxon>Serratia</taxon>
    </lineage>
</organism>
<dbReference type="Proteomes" id="UP000005723">
    <property type="component" value="Unassembled WGS sequence"/>
</dbReference>
<dbReference type="HOGENOM" id="CLU_3257742_0_0_6"/>